<proteinExistence type="predicted"/>
<dbReference type="InterPro" id="IPR016750">
    <property type="entry name" value="Aceto_COase_bsu/gsu"/>
</dbReference>
<dbReference type="AlphaFoldDB" id="F4D5U0"/>
<sequence length="175" mass="20832">MRNKERRMVMSKYTQEQIKNLVEGNLDWNTVLKMLSMPKDHERFQMYLKVLQDKVDFDDKIVLPLGPHLFVVQDSQKKWVIKCSCGHAFCAPEENWKLHANIYVRDTAEKMEEVYPKLLASDTNWQVYREYICPDCGILLDVEAPTPWYPVIHDFEPDIEAFYKDWLGIQPPERH</sequence>
<reference evidence="1 2" key="1">
    <citation type="submission" date="2011-03" db="EMBL/GenBank/DDBJ databases">
        <authorList>
            <person name="Muzny D."/>
            <person name="Qin X."/>
            <person name="Deng J."/>
            <person name="Jiang H."/>
            <person name="Liu Y."/>
            <person name="Qu J."/>
            <person name="Song X.-Z."/>
            <person name="Zhang L."/>
            <person name="Thornton R."/>
            <person name="Coyle M."/>
            <person name="Francisco L."/>
            <person name="Jackson L."/>
            <person name="Javaid M."/>
            <person name="Korchina V."/>
            <person name="Kovar C."/>
            <person name="Mata R."/>
            <person name="Mathew T."/>
            <person name="Ngo R."/>
            <person name="Nguyen L."/>
            <person name="Nguyen N."/>
            <person name="Okwuonu G."/>
            <person name="Ongeri F."/>
            <person name="Pham C."/>
            <person name="Simmons D."/>
            <person name="Wilczek-Boney K."/>
            <person name="Hale W."/>
            <person name="Jakkamsetti A."/>
            <person name="Pham P."/>
            <person name="Ruth R."/>
            <person name="San Lucas F."/>
            <person name="Warren J."/>
            <person name="Zhang J."/>
            <person name="Zhao Z."/>
            <person name="Zhou C."/>
            <person name="Zhu D."/>
            <person name="Lee S."/>
            <person name="Bess C."/>
            <person name="Blankenburg K."/>
            <person name="Forbes L."/>
            <person name="Fu Q."/>
            <person name="Gubbala S."/>
            <person name="Hirani K."/>
            <person name="Jayaseelan J.C."/>
            <person name="Lara F."/>
            <person name="Munidasa M."/>
            <person name="Palculict T."/>
            <person name="Patil S."/>
            <person name="Pu L.-L."/>
            <person name="Saada N."/>
            <person name="Tang L."/>
            <person name="Weissenberger G."/>
            <person name="Zhu Y."/>
            <person name="Hemphill L."/>
            <person name="Shang Y."/>
            <person name="Youmans B."/>
            <person name="Ayvaz T."/>
            <person name="Ross M."/>
            <person name="Santibanez J."/>
            <person name="Aqrawi P."/>
            <person name="Gross S."/>
            <person name="Joshi V."/>
            <person name="Fowler G."/>
            <person name="Nazareth L."/>
            <person name="Reid J."/>
            <person name="Worley K."/>
            <person name="Petrosino J."/>
            <person name="Highlander S."/>
            <person name="Gibbs R."/>
            <person name="Gibbs R."/>
        </authorList>
    </citation>
    <scope>NUCLEOTIDE SEQUENCE [LARGE SCALE GENOMIC DNA]</scope>
    <source>
        <strain evidence="1 2">83</strain>
    </source>
</reference>
<dbReference type="PATRIC" id="fig|585538.3.peg.781"/>
<accession>F4D5U0</accession>
<name>F4D5U0_HELPX</name>
<dbReference type="PIRSF" id="PIRSF019217">
    <property type="entry name" value="Acetone_carboxlyase_gsu"/>
    <property type="match status" value="1"/>
</dbReference>
<dbReference type="HOGENOM" id="CLU_1641736_0_0_7"/>
<organism evidence="1 2">
    <name type="scientific">Helicobacter pylori 83</name>
    <dbReference type="NCBI Taxonomy" id="585538"/>
    <lineage>
        <taxon>Bacteria</taxon>
        <taxon>Pseudomonadati</taxon>
        <taxon>Campylobacterota</taxon>
        <taxon>Epsilonproteobacteria</taxon>
        <taxon>Campylobacterales</taxon>
        <taxon>Helicobacteraceae</taxon>
        <taxon>Helicobacter</taxon>
    </lineage>
</organism>
<evidence type="ECO:0000313" key="1">
    <source>
        <dbReference type="EMBL" id="AEE70365.1"/>
    </source>
</evidence>
<dbReference type="Proteomes" id="UP000008459">
    <property type="component" value="Chromosome"/>
</dbReference>
<protein>
    <submittedName>
        <fullName evidence="1">Acetone carboxylase gamma subunit</fullName>
    </submittedName>
</protein>
<dbReference type="KEGG" id="hpx:HMPREF0462_0760"/>
<dbReference type="EMBL" id="CP002605">
    <property type="protein sequence ID" value="AEE70365.1"/>
    <property type="molecule type" value="Genomic_DNA"/>
</dbReference>
<dbReference type="Pfam" id="PF08882">
    <property type="entry name" value="Acetone_carb_G"/>
    <property type="match status" value="1"/>
</dbReference>
<evidence type="ECO:0000313" key="2">
    <source>
        <dbReference type="Proteomes" id="UP000008459"/>
    </source>
</evidence>
<gene>
    <name evidence="1" type="ORF">HMPREF0462_0760</name>
</gene>